<evidence type="ECO:0000313" key="4">
    <source>
        <dbReference type="EMBL" id="GAA1168995.1"/>
    </source>
</evidence>
<keyword evidence="1" id="KW-0808">Transferase</keyword>
<evidence type="ECO:0000313" key="5">
    <source>
        <dbReference type="Proteomes" id="UP001501371"/>
    </source>
</evidence>
<organism evidence="4 5">
    <name type="scientific">Streptomyces hebeiensis</name>
    <dbReference type="NCBI Taxonomy" id="229486"/>
    <lineage>
        <taxon>Bacteria</taxon>
        <taxon>Bacillati</taxon>
        <taxon>Actinomycetota</taxon>
        <taxon>Actinomycetes</taxon>
        <taxon>Kitasatosporales</taxon>
        <taxon>Streptomycetaceae</taxon>
        <taxon>Streptomyces</taxon>
    </lineage>
</organism>
<dbReference type="CDD" id="cd16936">
    <property type="entry name" value="HATPase_RsbW-like"/>
    <property type="match status" value="1"/>
</dbReference>
<proteinExistence type="predicted"/>
<dbReference type="EMBL" id="BAAAKV010000021">
    <property type="protein sequence ID" value="GAA1168995.1"/>
    <property type="molecule type" value="Genomic_DNA"/>
</dbReference>
<keyword evidence="1" id="KW-0723">Serine/threonine-protein kinase</keyword>
<accession>A0ABN1UTV7</accession>
<comment type="caution">
    <text evidence="4">The sequence shown here is derived from an EMBL/GenBank/DDBJ whole genome shotgun (WGS) entry which is preliminary data.</text>
</comment>
<keyword evidence="5" id="KW-1185">Reference proteome</keyword>
<protein>
    <recommendedName>
        <fullName evidence="3">Histidine kinase/HSP90-like ATPase domain-containing protein</fullName>
    </recommendedName>
</protein>
<dbReference type="PANTHER" id="PTHR35526">
    <property type="entry name" value="ANTI-SIGMA-F FACTOR RSBW-RELATED"/>
    <property type="match status" value="1"/>
</dbReference>
<dbReference type="Proteomes" id="UP001501371">
    <property type="component" value="Unassembled WGS sequence"/>
</dbReference>
<feature type="compositionally biased region" description="Basic and acidic residues" evidence="2">
    <location>
        <begin position="72"/>
        <end position="83"/>
    </location>
</feature>
<keyword evidence="1" id="KW-0418">Kinase</keyword>
<dbReference type="PANTHER" id="PTHR35526:SF3">
    <property type="entry name" value="ANTI-SIGMA-F FACTOR RSBW"/>
    <property type="match status" value="1"/>
</dbReference>
<sequence>MFLLPSRRECVADARQRLESSLRHRRVCADACDTAVLVISELFTNAVLHTDSALITCEVRVTAAHVRLDVHDQGVRGPRERTAESTGAGLSPRRPDSRAENGRGLLLVESLADAWGVVPRAGGTGRTVWATLPLPPEQAPATHT</sequence>
<gene>
    <name evidence="4" type="ORF">GCM10009654_27800</name>
</gene>
<dbReference type="InterPro" id="IPR036890">
    <property type="entry name" value="HATPase_C_sf"/>
</dbReference>
<feature type="domain" description="Histidine kinase/HSP90-like ATPase" evidence="3">
    <location>
        <begin position="5"/>
        <end position="131"/>
    </location>
</feature>
<dbReference type="Gene3D" id="3.30.565.10">
    <property type="entry name" value="Histidine kinase-like ATPase, C-terminal domain"/>
    <property type="match status" value="1"/>
</dbReference>
<evidence type="ECO:0000256" key="2">
    <source>
        <dbReference type="SAM" id="MobiDB-lite"/>
    </source>
</evidence>
<dbReference type="SUPFAM" id="SSF55874">
    <property type="entry name" value="ATPase domain of HSP90 chaperone/DNA topoisomerase II/histidine kinase"/>
    <property type="match status" value="1"/>
</dbReference>
<dbReference type="InterPro" id="IPR050267">
    <property type="entry name" value="Anti-sigma-factor_SerPK"/>
</dbReference>
<evidence type="ECO:0000259" key="3">
    <source>
        <dbReference type="Pfam" id="PF13581"/>
    </source>
</evidence>
<name>A0ABN1UTV7_9ACTN</name>
<dbReference type="RefSeq" id="WP_344275261.1">
    <property type="nucleotide sequence ID" value="NZ_BAAAKV010000021.1"/>
</dbReference>
<feature type="region of interest" description="Disordered" evidence="2">
    <location>
        <begin position="72"/>
        <end position="100"/>
    </location>
</feature>
<dbReference type="Pfam" id="PF13581">
    <property type="entry name" value="HATPase_c_2"/>
    <property type="match status" value="1"/>
</dbReference>
<reference evidence="4 5" key="1">
    <citation type="journal article" date="2019" name="Int. J. Syst. Evol. Microbiol.">
        <title>The Global Catalogue of Microorganisms (GCM) 10K type strain sequencing project: providing services to taxonomists for standard genome sequencing and annotation.</title>
        <authorList>
            <consortium name="The Broad Institute Genomics Platform"/>
            <consortium name="The Broad Institute Genome Sequencing Center for Infectious Disease"/>
            <person name="Wu L."/>
            <person name="Ma J."/>
        </authorList>
    </citation>
    <scope>NUCLEOTIDE SEQUENCE [LARGE SCALE GENOMIC DNA]</scope>
    <source>
        <strain evidence="4 5">JCM 12696</strain>
    </source>
</reference>
<evidence type="ECO:0000256" key="1">
    <source>
        <dbReference type="ARBA" id="ARBA00022527"/>
    </source>
</evidence>
<dbReference type="InterPro" id="IPR003594">
    <property type="entry name" value="HATPase_dom"/>
</dbReference>